<evidence type="ECO:0000313" key="2">
    <source>
        <dbReference type="EMBL" id="EMC94758.1"/>
    </source>
</evidence>
<proteinExistence type="predicted"/>
<dbReference type="RefSeq" id="XP_007678477.1">
    <property type="nucleotide sequence ID" value="XM_007680287.1"/>
</dbReference>
<keyword evidence="3" id="KW-1185">Reference proteome</keyword>
<feature type="compositionally biased region" description="Basic and acidic residues" evidence="1">
    <location>
        <begin position="303"/>
        <end position="318"/>
    </location>
</feature>
<feature type="region of interest" description="Disordered" evidence="1">
    <location>
        <begin position="239"/>
        <end position="421"/>
    </location>
</feature>
<dbReference type="GeneID" id="19109004"/>
<dbReference type="AlphaFoldDB" id="M2MTA3"/>
<feature type="region of interest" description="Disordered" evidence="1">
    <location>
        <begin position="709"/>
        <end position="825"/>
    </location>
</feature>
<evidence type="ECO:0000313" key="3">
    <source>
        <dbReference type="Proteomes" id="UP000011761"/>
    </source>
</evidence>
<accession>M2MTA3</accession>
<name>M2MTA3_BAUPA</name>
<feature type="compositionally biased region" description="Basic and acidic residues" evidence="1">
    <location>
        <begin position="718"/>
        <end position="731"/>
    </location>
</feature>
<evidence type="ECO:0000256" key="1">
    <source>
        <dbReference type="SAM" id="MobiDB-lite"/>
    </source>
</evidence>
<reference evidence="2 3" key="1">
    <citation type="journal article" date="2012" name="PLoS Pathog.">
        <title>Diverse lifestyles and strategies of plant pathogenesis encoded in the genomes of eighteen Dothideomycetes fungi.</title>
        <authorList>
            <person name="Ohm R.A."/>
            <person name="Feau N."/>
            <person name="Henrissat B."/>
            <person name="Schoch C.L."/>
            <person name="Horwitz B.A."/>
            <person name="Barry K.W."/>
            <person name="Condon B.J."/>
            <person name="Copeland A.C."/>
            <person name="Dhillon B."/>
            <person name="Glaser F."/>
            <person name="Hesse C.N."/>
            <person name="Kosti I."/>
            <person name="LaButti K."/>
            <person name="Lindquist E.A."/>
            <person name="Lucas S."/>
            <person name="Salamov A.A."/>
            <person name="Bradshaw R.E."/>
            <person name="Ciuffetti L."/>
            <person name="Hamelin R.C."/>
            <person name="Kema G.H.J."/>
            <person name="Lawrence C."/>
            <person name="Scott J.A."/>
            <person name="Spatafora J.W."/>
            <person name="Turgeon B.G."/>
            <person name="de Wit P.J.G.M."/>
            <person name="Zhong S."/>
            <person name="Goodwin S.B."/>
            <person name="Grigoriev I.V."/>
        </authorList>
    </citation>
    <scope>NUCLEOTIDE SEQUENCE [LARGE SCALE GENOMIC DNA]</scope>
    <source>
        <strain evidence="2 3">UAMH 10762</strain>
    </source>
</reference>
<gene>
    <name evidence="2" type="ORF">BAUCODRAFT_149860</name>
</gene>
<feature type="compositionally biased region" description="Basic residues" evidence="1">
    <location>
        <begin position="814"/>
        <end position="825"/>
    </location>
</feature>
<dbReference type="eggNOG" id="ENOG502RKWT">
    <property type="taxonomic scope" value="Eukaryota"/>
</dbReference>
<feature type="region of interest" description="Disordered" evidence="1">
    <location>
        <begin position="577"/>
        <end position="665"/>
    </location>
</feature>
<sequence length="825" mass="89380">MADGGPVIASSNRFDDIAPYMGRIYNDEPEKWRDVFPWEFPQYGTKQVEEAFIDSTFTASEVQVQGYRFLKQVFYCIGKWNVEIKIPRIAADWIRENQEILTDPNTREWIFKPGVGPKTFFEPKHFEQYGEKMLTHVVTYLQHTLQGSPNHDKPEENANVPSATNHAQASLSEVKPAADSTIAPAPIHIRKRENSYVHPENHRSGNTRFGSFQVNFSRQMQERSMMAQHSRSINFAPQSHHHQYRVGSFPPPAVVSQAGLPPHYSQAQHYSQSPHGNPSPHTPYENRMPQSYASQPPFYQEALTDRPNGREKRRDSHGSRGVLPSSRGNYKGKKGKRNKDSFSDSQPAREVAYRSPWDSSTQPALAAEGNDPDGLIPRLKDLSLESVAPSQPEQSFREQSSPPPLAAEAANKGPVGSTPVTPLVPDVAAEVLKPSLSLDTAGWAHEHMSDVTGDASAVASIPEVVPVKLPEPTCSPPTAVAADVASPPVTSSIPQVAAEIPKPCSPLDPVEEVDNHIFDATENARAGQSQPNSVLEVTLPDSAASLSPVIAVNHNVLEKHAKPEKAKGPAQTESLLGSLFSKPLKQKKPRPQKGKGSVKRKQKQAEDDSASNRSTITDQEFDAEMTASKAPSSIEDCVKPPIMHVERTTPAPSRDASPSKSRGMLGSIAGLFSSRAATPTITTEASVPGSPSRVIVEMVQSAPLLSFRDNVPLGTQSFRDDADMRSGEKLDAGAAAPAAPWSSQAPASAPKAQMVGESTGDAGASDHEQAFSMPDETRDSTVHGDSGDGGGRFANELDSRVGDGASPTVDAVKPKKKKKSKKKGR</sequence>
<dbReference type="OrthoDB" id="3945592at2759"/>
<feature type="compositionally biased region" description="Polar residues" evidence="1">
    <location>
        <begin position="159"/>
        <end position="171"/>
    </location>
</feature>
<dbReference type="HOGENOM" id="CLU_343208_0_0_1"/>
<feature type="compositionally biased region" description="Polar residues" evidence="1">
    <location>
        <begin position="388"/>
        <end position="400"/>
    </location>
</feature>
<dbReference type="KEGG" id="bcom:BAUCODRAFT_149860"/>
<protein>
    <submittedName>
        <fullName evidence="2">Uncharacterized protein</fullName>
    </submittedName>
</protein>
<feature type="compositionally biased region" description="Polar residues" evidence="1">
    <location>
        <begin position="265"/>
        <end position="276"/>
    </location>
</feature>
<organism evidence="2 3">
    <name type="scientific">Baudoinia panamericana (strain UAMH 10762)</name>
    <name type="common">Angels' share fungus</name>
    <name type="synonym">Baudoinia compniacensis (strain UAMH 10762)</name>
    <dbReference type="NCBI Taxonomy" id="717646"/>
    <lineage>
        <taxon>Eukaryota</taxon>
        <taxon>Fungi</taxon>
        <taxon>Dikarya</taxon>
        <taxon>Ascomycota</taxon>
        <taxon>Pezizomycotina</taxon>
        <taxon>Dothideomycetes</taxon>
        <taxon>Dothideomycetidae</taxon>
        <taxon>Mycosphaerellales</taxon>
        <taxon>Teratosphaeriaceae</taxon>
        <taxon>Baudoinia</taxon>
    </lineage>
</organism>
<feature type="region of interest" description="Disordered" evidence="1">
    <location>
        <begin position="145"/>
        <end position="191"/>
    </location>
</feature>
<feature type="compositionally biased region" description="Basic residues" evidence="1">
    <location>
        <begin position="584"/>
        <end position="602"/>
    </location>
</feature>
<dbReference type="EMBL" id="KB445558">
    <property type="protein sequence ID" value="EMC94758.1"/>
    <property type="molecule type" value="Genomic_DNA"/>
</dbReference>
<feature type="compositionally biased region" description="Low complexity" evidence="1">
    <location>
        <begin position="732"/>
        <end position="752"/>
    </location>
</feature>
<feature type="compositionally biased region" description="Basic and acidic residues" evidence="1">
    <location>
        <begin position="764"/>
        <end position="786"/>
    </location>
</feature>
<dbReference type="Proteomes" id="UP000011761">
    <property type="component" value="Unassembled WGS sequence"/>
</dbReference>